<keyword evidence="2" id="KW-1133">Transmembrane helix</keyword>
<dbReference type="Proteomes" id="UP000320371">
    <property type="component" value="Segment"/>
</dbReference>
<keyword evidence="2" id="KW-0472">Membrane</keyword>
<dbReference type="EMBL" id="MK907780">
    <property type="protein sequence ID" value="QDF14785.1"/>
    <property type="molecule type" value="Genomic_DNA"/>
</dbReference>
<sequence>MFNKQERKEIRGGIFQTFGFWVLIVCLFGGFGFIANSVGLIGQTAVEHAVIKNSFQYKEGMEQQAAIWESTLVELEEQRMQCQDEAACANIDGQIRMVNARLRAVTINK</sequence>
<evidence type="ECO:0000313" key="3">
    <source>
        <dbReference type="EMBL" id="QDF14785.1"/>
    </source>
</evidence>
<keyword evidence="4" id="KW-1185">Reference proteome</keyword>
<accession>A0A4Y6EA33</accession>
<keyword evidence="1" id="KW-0175">Coiled coil</keyword>
<reference evidence="3 4" key="1">
    <citation type="submission" date="2019-05" db="EMBL/GenBank/DDBJ databases">
        <authorList>
            <person name="Sutton N.W."/>
            <person name="Sebastian A.Z."/>
            <person name="Albert I.U."/>
            <person name="Broussard G.W."/>
        </authorList>
    </citation>
    <scope>NUCLEOTIDE SEQUENCE [LARGE SCALE GENOMIC DNA]</scope>
    <source>
        <strain evidence="3 4">Pontus</strain>
    </source>
</reference>
<evidence type="ECO:0000256" key="2">
    <source>
        <dbReference type="SAM" id="Phobius"/>
    </source>
</evidence>
<feature type="transmembrane region" description="Helical" evidence="2">
    <location>
        <begin position="12"/>
        <end position="34"/>
    </location>
</feature>
<name>A0A4Y6EA33_9CAUD</name>
<keyword evidence="2" id="KW-0812">Transmembrane</keyword>
<evidence type="ECO:0000256" key="1">
    <source>
        <dbReference type="SAM" id="Coils"/>
    </source>
</evidence>
<evidence type="ECO:0000313" key="4">
    <source>
        <dbReference type="Proteomes" id="UP000320371"/>
    </source>
</evidence>
<organism evidence="3 4">
    <name type="scientific">Vibrio phage Pontus</name>
    <dbReference type="NCBI Taxonomy" id="2590874"/>
    <lineage>
        <taxon>Viruses</taxon>
        <taxon>Duplodnaviria</taxon>
        <taxon>Heunggongvirae</taxon>
        <taxon>Uroviricota</taxon>
        <taxon>Caudoviricetes</taxon>
        <taxon>Demerecviridae</taxon>
        <taxon>Ermolyevavirinae</taxon>
        <taxon>Thalassavirus</taxon>
        <taxon>Thalassavirus pontus</taxon>
    </lineage>
</organism>
<feature type="coiled-coil region" evidence="1">
    <location>
        <begin position="58"/>
        <end position="92"/>
    </location>
</feature>
<proteinExistence type="predicted"/>
<protein>
    <submittedName>
        <fullName evidence="3">Uncharacterized protein</fullName>
    </submittedName>
</protein>
<gene>
    <name evidence="3" type="ORF">PONTUS_160</name>
</gene>